<dbReference type="GO" id="GO:0110085">
    <property type="term" value="C:mitotic actomyosin contractile ring"/>
    <property type="evidence" value="ECO:0007669"/>
    <property type="project" value="TreeGrafter"/>
</dbReference>
<dbReference type="SUPFAM" id="SSF48350">
    <property type="entry name" value="GTPase activation domain, GAP"/>
    <property type="match status" value="1"/>
</dbReference>
<dbReference type="GO" id="GO:0005096">
    <property type="term" value="F:GTPase activator activity"/>
    <property type="evidence" value="ECO:0007669"/>
    <property type="project" value="TreeGrafter"/>
</dbReference>
<feature type="domain" description="Ras-GAP" evidence="1">
    <location>
        <begin position="686"/>
        <end position="914"/>
    </location>
</feature>
<dbReference type="SMART" id="SM00033">
    <property type="entry name" value="CH"/>
    <property type="match status" value="1"/>
</dbReference>
<keyword evidence="4" id="KW-1185">Reference proteome</keyword>
<dbReference type="Proteomes" id="UP000663699">
    <property type="component" value="Chromosome 1"/>
</dbReference>
<evidence type="ECO:0000259" key="1">
    <source>
        <dbReference type="PROSITE" id="PS50018"/>
    </source>
</evidence>
<dbReference type="InterPro" id="IPR036872">
    <property type="entry name" value="CH_dom_sf"/>
</dbReference>
<evidence type="ECO:0000313" key="3">
    <source>
        <dbReference type="EMBL" id="QSL64276.1"/>
    </source>
</evidence>
<accession>A0A899FVA6</accession>
<dbReference type="Pfam" id="PF00307">
    <property type="entry name" value="CH"/>
    <property type="match status" value="1"/>
</dbReference>
<dbReference type="Pfam" id="PF00612">
    <property type="entry name" value="IQ"/>
    <property type="match status" value="4"/>
</dbReference>
<dbReference type="InterPro" id="IPR001715">
    <property type="entry name" value="CH_dom"/>
</dbReference>
<dbReference type="InterPro" id="IPR000048">
    <property type="entry name" value="IQ_motif_EF-hand-BS"/>
</dbReference>
<dbReference type="Gene3D" id="1.20.5.190">
    <property type="match status" value="2"/>
</dbReference>
<dbReference type="CDD" id="cd21206">
    <property type="entry name" value="CH_IQGAP"/>
    <property type="match status" value="1"/>
</dbReference>
<dbReference type="EMBL" id="CP054532">
    <property type="protein sequence ID" value="QSL64276.1"/>
    <property type="molecule type" value="Genomic_DNA"/>
</dbReference>
<dbReference type="SUPFAM" id="SSF143885">
    <property type="entry name" value="RGC domain-like"/>
    <property type="match status" value="1"/>
</dbReference>
<dbReference type="GO" id="GO:0005516">
    <property type="term" value="F:calmodulin binding"/>
    <property type="evidence" value="ECO:0007669"/>
    <property type="project" value="TreeGrafter"/>
</dbReference>
<dbReference type="Pfam" id="PF00616">
    <property type="entry name" value="RasGAP"/>
    <property type="match status" value="1"/>
</dbReference>
<dbReference type="PANTHER" id="PTHR14149:SF14">
    <property type="entry name" value="CALPONIN-HOMOLOGY (CH) DOMAIN-CONTAINING PROTEIN"/>
    <property type="match status" value="1"/>
</dbReference>
<dbReference type="InterPro" id="IPR000593">
    <property type="entry name" value="RasGAP_C"/>
</dbReference>
<reference evidence="3" key="1">
    <citation type="submission" date="2020-06" db="EMBL/GenBank/DDBJ databases">
        <title>Genomes of multiple members of Pneumocystis genus reveal paths to human pathogen Pneumocystis jirovecii.</title>
        <authorList>
            <person name="Cisse O.H."/>
            <person name="Ma L."/>
            <person name="Dekker J."/>
            <person name="Khil P."/>
            <person name="Jo J."/>
            <person name="Brenchley J."/>
            <person name="Blair R."/>
            <person name="Pahar B."/>
            <person name="Chabe M."/>
            <person name="Van Rompay K.A."/>
            <person name="Keesler R."/>
            <person name="Sukura A."/>
            <person name="Hirsch V."/>
            <person name="Kutty G."/>
            <person name="Liu Y."/>
            <person name="Peng L."/>
            <person name="Chen J."/>
            <person name="Song J."/>
            <person name="Weissenbacher-Lang C."/>
            <person name="Xu J."/>
            <person name="Upham N.S."/>
            <person name="Stajich J.E."/>
            <person name="Cuomo C.A."/>
            <person name="Cushion M.T."/>
            <person name="Kovacs J.A."/>
        </authorList>
    </citation>
    <scope>NUCLEOTIDE SEQUENCE</scope>
    <source>
        <strain evidence="3">2A</strain>
    </source>
</reference>
<dbReference type="PROSITE" id="PS50021">
    <property type="entry name" value="CH"/>
    <property type="match status" value="1"/>
</dbReference>
<dbReference type="SMART" id="SM00323">
    <property type="entry name" value="RasGAP"/>
    <property type="match status" value="1"/>
</dbReference>
<organism evidence="3 4">
    <name type="scientific">Pneumocystis wakefieldiae</name>
    <dbReference type="NCBI Taxonomy" id="38082"/>
    <lineage>
        <taxon>Eukaryota</taxon>
        <taxon>Fungi</taxon>
        <taxon>Dikarya</taxon>
        <taxon>Ascomycota</taxon>
        <taxon>Taphrinomycotina</taxon>
        <taxon>Pneumocystomycetes</taxon>
        <taxon>Pneumocystaceae</taxon>
        <taxon>Pneumocystis</taxon>
    </lineage>
</organism>
<name>A0A899FVA6_9ASCO</name>
<dbReference type="GO" id="GO:1903479">
    <property type="term" value="P:mitotic actomyosin contractile ring assembly actin filament organization"/>
    <property type="evidence" value="ECO:0007669"/>
    <property type="project" value="TreeGrafter"/>
</dbReference>
<evidence type="ECO:0000313" key="4">
    <source>
        <dbReference type="Proteomes" id="UP000663699"/>
    </source>
</evidence>
<dbReference type="InterPro" id="IPR008936">
    <property type="entry name" value="Rho_GTPase_activation_prot"/>
</dbReference>
<evidence type="ECO:0008006" key="5">
    <source>
        <dbReference type="Google" id="ProtNLM"/>
    </source>
</evidence>
<sequence length="1332" mass="156770">MTVSLPSTPSKGLKEVPTNCLTYREGPLSRLSLSPRKLQTSSDLIEKPSLEDFKKLNKSTVSHLRTLCRLSLLNNCDEICIPGVTKGAEDVTGLHGRIRLQKGVGNRVYSWSKTWMDKQRANIQAYEYLCHIGEAKEWIELCIGEEIHPILELEESLRDGVVLAKLARVFFPELVPKIFEATKLQFRHSDNINRFFQFIQKINLPDVFRFELTDLYEKKNIPKVIYCIHALSFMLSHIGLAASMSNLVGKLEFTDEEIKNTQRDLDIAGVSLPNFKNIGNTLAGELNIPEEKRINKCDETPFDKEAFSLMCQSVCRGYLLRNRLIEAFQILLDQEDIISLLQAHIRGFFVRKLFLEKMDEYHKFKKWIKNIQTVSRGYIIRKFYIGWKDSIDCYKKEIAKIQSIIRGYLLRKKISSLFTDFMKNVCFIVRMQSYSRGLLFRRAFKNHIVRFHSINRYSIFLQAQCRGVLFRKKLHYMLRSLFYEEDMIVILQSCIRGMLVRNKLNRIIRYYMENMQKIIKIQSFVRGKLQGQAYKNLISGKNPPVATIKTFIHLLNDSNFDFQEEIEMESLRKMIVQRVRTNQDAEEHIYQLDLKIALLVKNMITLDEVIRHQKRFSSKNLLHSYSQGPSKVPFDLKALNKSSREKLELYQDFFFLLQTCPEYFARLFCSYCERRASEDDIKQLESFLACIFGYAQKRREEYFLLKLLRRSIIEELIKVENIQEFFGRNSLWIRIIVSYNRSVKERRYLKELFEPLIGKIIENDTLDLESDPAVIYHSIITKEERITGQKSKRQLNLEKTDAIQDPETRDLFIKHLQDLRDWTESFINAIETNIDKMPFGLRYIAREVYRTLLTRFPDEKPLEILKFIGYIIYYRYFDPVINAPDVFNIIDGPIMDLQRRNLEEISKMLSQITTGELFDENDVFLCPLNLYLETAIQKMMKIFETVIDVQDAEQYFEMDEFDDLTCTQKPILYIRISDIFAIHSLVYNEIEIMAPNQDDQLREIIKQLGLLSNNEEFMKISDTEIDLTLNPRLIHVENSNSEIRALFIETKHYIFYIIRIQTGLNLMEILIQPVHPNDEVKWEQILIQESKNNKHLNTYRSSNLYNINKMTFSQIKAAALDNILKLESKGIISRSNYYQDLLNAIVTDIRTKHRRRIQRQMELESARQTLAHLDNKALYLKSQLESYNDYIEKSLITLQTKKGKKKPVVPFTKQYFHLRNLKRSGQVPKFGSHKYSGRQLFDKGVIVSINNYEEKDYGKFYFTLSSNDVGIFVIEVTSGFFHFPDSILNLKLDDLLEAQYNNIEVLPLFEGLVEINVNLMLHMIFKKFYSNS</sequence>
<dbReference type="PROSITE" id="PS50096">
    <property type="entry name" value="IQ"/>
    <property type="match status" value="6"/>
</dbReference>
<dbReference type="OrthoDB" id="775356at2759"/>
<gene>
    <name evidence="3" type="ORF">MERGE_000432</name>
</gene>
<dbReference type="Pfam" id="PF03836">
    <property type="entry name" value="RasGAP_C"/>
    <property type="match status" value="1"/>
</dbReference>
<dbReference type="GO" id="GO:0051015">
    <property type="term" value="F:actin filament binding"/>
    <property type="evidence" value="ECO:0007669"/>
    <property type="project" value="TreeGrafter"/>
</dbReference>
<dbReference type="PANTHER" id="PTHR14149">
    <property type="entry name" value="RAS GTPASE-ACTIVATING PROTEIN WITH IQ MOTIF"/>
    <property type="match status" value="1"/>
</dbReference>
<feature type="domain" description="Calponin-homology (CH)" evidence="2">
    <location>
        <begin position="129"/>
        <end position="235"/>
    </location>
</feature>
<dbReference type="Gene3D" id="1.10.506.10">
    <property type="entry name" value="GTPase Activation - p120gap, domain 1"/>
    <property type="match status" value="1"/>
</dbReference>
<dbReference type="PROSITE" id="PS50018">
    <property type="entry name" value="RAS_GTPASE_ACTIV_2"/>
    <property type="match status" value="1"/>
</dbReference>
<proteinExistence type="predicted"/>
<dbReference type="SMART" id="SM00015">
    <property type="entry name" value="IQ"/>
    <property type="match status" value="8"/>
</dbReference>
<dbReference type="SUPFAM" id="SSF47576">
    <property type="entry name" value="Calponin-homology domain, CH-domain"/>
    <property type="match status" value="1"/>
</dbReference>
<dbReference type="Gene3D" id="1.10.418.10">
    <property type="entry name" value="Calponin-like domain"/>
    <property type="match status" value="1"/>
</dbReference>
<evidence type="ECO:0000259" key="2">
    <source>
        <dbReference type="PROSITE" id="PS50021"/>
    </source>
</evidence>
<dbReference type="InterPro" id="IPR001936">
    <property type="entry name" value="RasGAP_dom"/>
</dbReference>
<protein>
    <recommendedName>
        <fullName evidence="5">Ras-GAP domain-containing protein</fullName>
    </recommendedName>
</protein>